<protein>
    <submittedName>
        <fullName evidence="1">Ty3-gypsy retroelement transposase</fullName>
    </submittedName>
</protein>
<reference evidence="1 2" key="1">
    <citation type="submission" date="2019-08" db="EMBL/GenBank/DDBJ databases">
        <title>Draft genome sequences of two oriental melons (Cucumis melo L. var makuwa).</title>
        <authorList>
            <person name="Kwon S.-Y."/>
        </authorList>
    </citation>
    <scope>NUCLEOTIDE SEQUENCE [LARGE SCALE GENOMIC DNA]</scope>
    <source>
        <strain evidence="2">cv. Chang Bougi</strain>
        <tissue evidence="1">Leaf</tissue>
    </source>
</reference>
<comment type="caution">
    <text evidence="1">The sequence shown here is derived from an EMBL/GenBank/DDBJ whole genome shotgun (WGS) entry which is preliminary data.</text>
</comment>
<proteinExistence type="predicted"/>
<dbReference type="EMBL" id="SSTD01017768">
    <property type="protein sequence ID" value="TYJ98828.1"/>
    <property type="molecule type" value="Genomic_DNA"/>
</dbReference>
<evidence type="ECO:0000313" key="2">
    <source>
        <dbReference type="Proteomes" id="UP000321947"/>
    </source>
</evidence>
<dbReference type="SUPFAM" id="SSF56672">
    <property type="entry name" value="DNA/RNA polymerases"/>
    <property type="match status" value="1"/>
</dbReference>
<gene>
    <name evidence="1" type="ORF">E5676_scaffold248G00160</name>
</gene>
<organism evidence="1 2">
    <name type="scientific">Cucumis melo var. makuwa</name>
    <name type="common">Oriental melon</name>
    <dbReference type="NCBI Taxonomy" id="1194695"/>
    <lineage>
        <taxon>Eukaryota</taxon>
        <taxon>Viridiplantae</taxon>
        <taxon>Streptophyta</taxon>
        <taxon>Embryophyta</taxon>
        <taxon>Tracheophyta</taxon>
        <taxon>Spermatophyta</taxon>
        <taxon>Magnoliopsida</taxon>
        <taxon>eudicotyledons</taxon>
        <taxon>Gunneridae</taxon>
        <taxon>Pentapetalae</taxon>
        <taxon>rosids</taxon>
        <taxon>fabids</taxon>
        <taxon>Cucurbitales</taxon>
        <taxon>Cucurbitaceae</taxon>
        <taxon>Benincaseae</taxon>
        <taxon>Cucumis</taxon>
    </lineage>
</organism>
<sequence length="204" mass="23870">MEESMKSLSKSVELLNVQANSQQQRSGEMKKLLTDLLTEIVLLRSNTISNTDRGVKWKKLHLGGRRSGILGRVQIFARNRLRKSFMRWKQYFNPIEALTKVQLKYDDVLDWREELPSSRGVDHHIHLKEGEGPIRMHSADVENPAFRTYEGHYEFLISEEHLEHLEIVLVVLWMVNYMLILHGRLEYLRHIISSEGVEADPNKI</sequence>
<name>A0A5D3BKW4_CUCMM</name>
<dbReference type="InterPro" id="IPR043502">
    <property type="entry name" value="DNA/RNA_pol_sf"/>
</dbReference>
<accession>A0A5D3BKW4</accession>
<evidence type="ECO:0000313" key="1">
    <source>
        <dbReference type="EMBL" id="TYJ98828.1"/>
    </source>
</evidence>
<dbReference type="AlphaFoldDB" id="A0A5D3BKW4"/>
<dbReference type="Proteomes" id="UP000321947">
    <property type="component" value="Unassembled WGS sequence"/>
</dbReference>